<dbReference type="Pfam" id="PF01103">
    <property type="entry name" value="Omp85"/>
    <property type="match status" value="1"/>
</dbReference>
<evidence type="ECO:0000259" key="3">
    <source>
        <dbReference type="Pfam" id="PF01103"/>
    </source>
</evidence>
<dbReference type="InterPro" id="IPR000184">
    <property type="entry name" value="Bac_surfAg_D15"/>
</dbReference>
<evidence type="ECO:0000313" key="5">
    <source>
        <dbReference type="Proteomes" id="UP000094112"/>
    </source>
</evidence>
<accession>A0A1E3P170</accession>
<evidence type="ECO:0000256" key="2">
    <source>
        <dbReference type="ARBA" id="ARBA00023136"/>
    </source>
</evidence>
<dbReference type="Gene3D" id="2.40.160.50">
    <property type="entry name" value="membrane protein fhac: a member of the omp85/tpsb transporter family"/>
    <property type="match status" value="1"/>
</dbReference>
<name>A0A1E3P170_WICAA</name>
<keyword evidence="2" id="KW-0472">Membrane</keyword>
<dbReference type="STRING" id="683960.A0A1E3P170"/>
<dbReference type="GeneID" id="30202103"/>
<keyword evidence="5" id="KW-1185">Reference proteome</keyword>
<protein>
    <recommendedName>
        <fullName evidence="3">Bacterial surface antigen (D15) domain-containing protein</fullName>
    </recommendedName>
</protein>
<dbReference type="RefSeq" id="XP_019037869.1">
    <property type="nucleotide sequence ID" value="XM_019184857.1"/>
</dbReference>
<feature type="domain" description="Bacterial surface antigen (D15)" evidence="3">
    <location>
        <begin position="132"/>
        <end position="496"/>
    </location>
</feature>
<dbReference type="OrthoDB" id="1724197at2759"/>
<reference evidence="4 5" key="1">
    <citation type="journal article" date="2016" name="Proc. Natl. Acad. Sci. U.S.A.">
        <title>Comparative genomics of biotechnologically important yeasts.</title>
        <authorList>
            <person name="Riley R."/>
            <person name="Haridas S."/>
            <person name="Wolfe K.H."/>
            <person name="Lopes M.R."/>
            <person name="Hittinger C.T."/>
            <person name="Goeker M."/>
            <person name="Salamov A.A."/>
            <person name="Wisecaver J.H."/>
            <person name="Long T.M."/>
            <person name="Calvey C.H."/>
            <person name="Aerts A.L."/>
            <person name="Barry K.W."/>
            <person name="Choi C."/>
            <person name="Clum A."/>
            <person name="Coughlan A.Y."/>
            <person name="Deshpande S."/>
            <person name="Douglass A.P."/>
            <person name="Hanson S.J."/>
            <person name="Klenk H.-P."/>
            <person name="LaButti K.M."/>
            <person name="Lapidus A."/>
            <person name="Lindquist E.A."/>
            <person name="Lipzen A.M."/>
            <person name="Meier-Kolthoff J.P."/>
            <person name="Ohm R.A."/>
            <person name="Otillar R.P."/>
            <person name="Pangilinan J.L."/>
            <person name="Peng Y."/>
            <person name="Rokas A."/>
            <person name="Rosa C.A."/>
            <person name="Scheuner C."/>
            <person name="Sibirny A.A."/>
            <person name="Slot J.C."/>
            <person name="Stielow J.B."/>
            <person name="Sun H."/>
            <person name="Kurtzman C.P."/>
            <person name="Blackwell M."/>
            <person name="Grigoriev I.V."/>
            <person name="Jeffries T.W."/>
        </authorList>
    </citation>
    <scope>NUCLEOTIDE SEQUENCE [LARGE SCALE GENOMIC DNA]</scope>
    <source>
        <strain evidence="5">ATCC 58044 / CBS 1984 / NCYC 433 / NRRL Y-366-8</strain>
    </source>
</reference>
<proteinExistence type="predicted"/>
<dbReference type="GO" id="GO:0019867">
    <property type="term" value="C:outer membrane"/>
    <property type="evidence" value="ECO:0007669"/>
    <property type="project" value="InterPro"/>
</dbReference>
<comment type="subcellular location">
    <subcellularLocation>
        <location evidence="1">Membrane</location>
    </subcellularLocation>
</comment>
<dbReference type="AlphaFoldDB" id="A0A1E3P170"/>
<sequence>MASPNDHEFYSRIQNKEHLNILNNQTTKPVELKKIEIKGGEFSDKYYESLLSPLINQSSNSIALKDLKNELVLIKEKLEYSGLFQNISIDVDLDKSSTPKLSKNDLLIEGAIPINAKINLSQLPISKLSTYSSTTDHDASSGIRYLDPNFFKNASTLLVDINVNYDPFQNLLNKKIWDLTILTPFQNSPSLKFVLNPCISLIDAKSWASHTQFSKGGLIGVQKTWLSKNKTPILFTNGLSIAHRNIGDVLNSASDSIRNDAGDDFKIGFQSNLKIDTREFLGAFPLNGIKFDLINEFAGFNSVDNSSTSSNVEKDLELEKFNKTILKFEKNSSFWNNNFTTSFDFNVGSIFQLDSNKSNDQIHISDRFFLGGLNSLKGFHLNSVGLKNGHDYIGGSSFFKTGFTFYSKIPNTKNSSPLRLYNFINLGDVYNFKSIESFTKLIQNGDIIGKSAIATGVGLSYRSNSAIVDLSYSVPLSSRSQDRAKPGVSFSVALNFF</sequence>
<evidence type="ECO:0000313" key="4">
    <source>
        <dbReference type="EMBL" id="ODQ58662.1"/>
    </source>
</evidence>
<gene>
    <name evidence="4" type="ORF">WICANDRAFT_79209</name>
</gene>
<dbReference type="EMBL" id="KV454211">
    <property type="protein sequence ID" value="ODQ58662.1"/>
    <property type="molecule type" value="Genomic_DNA"/>
</dbReference>
<dbReference type="Proteomes" id="UP000094112">
    <property type="component" value="Unassembled WGS sequence"/>
</dbReference>
<evidence type="ECO:0000256" key="1">
    <source>
        <dbReference type="ARBA" id="ARBA00004370"/>
    </source>
</evidence>
<organism evidence="4 5">
    <name type="scientific">Wickerhamomyces anomalus (strain ATCC 58044 / CBS 1984 / NCYC 433 / NRRL Y-366-8)</name>
    <name type="common">Yeast</name>
    <name type="synonym">Hansenula anomala</name>
    <dbReference type="NCBI Taxonomy" id="683960"/>
    <lineage>
        <taxon>Eukaryota</taxon>
        <taxon>Fungi</taxon>
        <taxon>Dikarya</taxon>
        <taxon>Ascomycota</taxon>
        <taxon>Saccharomycotina</taxon>
        <taxon>Saccharomycetes</taxon>
        <taxon>Phaffomycetales</taxon>
        <taxon>Wickerhamomycetaceae</taxon>
        <taxon>Wickerhamomyces</taxon>
    </lineage>
</organism>